<accession>A0A5J4PWX0</accession>
<dbReference type="EMBL" id="SNRY01006166">
    <property type="protein sequence ID" value="KAA6313198.1"/>
    <property type="molecule type" value="Genomic_DNA"/>
</dbReference>
<reference evidence="1" key="1">
    <citation type="submission" date="2019-03" db="EMBL/GenBank/DDBJ databases">
        <title>Single cell metagenomics reveals metabolic interactions within the superorganism composed of flagellate Streblomastix strix and complex community of Bacteroidetes bacteria on its surface.</title>
        <authorList>
            <person name="Treitli S.C."/>
            <person name="Kolisko M."/>
            <person name="Husnik F."/>
            <person name="Keeling P."/>
            <person name="Hampl V."/>
        </authorList>
    </citation>
    <scope>NUCLEOTIDE SEQUENCE</scope>
    <source>
        <strain evidence="1">STM</strain>
    </source>
</reference>
<proteinExistence type="predicted"/>
<protein>
    <submittedName>
        <fullName evidence="1">Uncharacterized protein</fullName>
    </submittedName>
</protein>
<sequence>MSHSTFLCRTSGYYMTNEDKNKRIIDIADFLFANPDKGRADILAKFGENWRNMAKHVGYVARKTIYFLVKHDDDAENDEGKTIYLLK</sequence>
<gene>
    <name evidence="1" type="ORF">EZS27_035988</name>
</gene>
<dbReference type="AlphaFoldDB" id="A0A5J4PWX0"/>
<organism evidence="1">
    <name type="scientific">termite gut metagenome</name>
    <dbReference type="NCBI Taxonomy" id="433724"/>
    <lineage>
        <taxon>unclassified sequences</taxon>
        <taxon>metagenomes</taxon>
        <taxon>organismal metagenomes</taxon>
    </lineage>
</organism>
<comment type="caution">
    <text evidence="1">The sequence shown here is derived from an EMBL/GenBank/DDBJ whole genome shotgun (WGS) entry which is preliminary data.</text>
</comment>
<name>A0A5J4PWX0_9ZZZZ</name>
<evidence type="ECO:0000313" key="1">
    <source>
        <dbReference type="EMBL" id="KAA6313198.1"/>
    </source>
</evidence>